<dbReference type="GO" id="GO:0006281">
    <property type="term" value="P:DNA repair"/>
    <property type="evidence" value="ECO:0007669"/>
    <property type="project" value="TreeGrafter"/>
</dbReference>
<evidence type="ECO:0000313" key="3">
    <source>
        <dbReference type="EMBL" id="KXB81248.1"/>
    </source>
</evidence>
<evidence type="ECO:0000313" key="4">
    <source>
        <dbReference type="Proteomes" id="UP000070572"/>
    </source>
</evidence>
<dbReference type="GO" id="GO:0016787">
    <property type="term" value="F:hydrolase activity"/>
    <property type="evidence" value="ECO:0007669"/>
    <property type="project" value="UniProtKB-KW"/>
</dbReference>
<organism evidence="3 4">
    <name type="scientific">Varibaculum cambriense</name>
    <dbReference type="NCBI Taxonomy" id="184870"/>
    <lineage>
        <taxon>Bacteria</taxon>
        <taxon>Bacillati</taxon>
        <taxon>Actinomycetota</taxon>
        <taxon>Actinomycetes</taxon>
        <taxon>Actinomycetales</taxon>
        <taxon>Actinomycetaceae</taxon>
        <taxon>Varibaculum</taxon>
    </lineage>
</organism>
<dbReference type="PROSITE" id="PS51192">
    <property type="entry name" value="HELICASE_ATP_BIND_1"/>
    <property type="match status" value="1"/>
</dbReference>
<feature type="domain" description="Helicase ATP-binding" evidence="2">
    <location>
        <begin position="64"/>
        <end position="241"/>
    </location>
</feature>
<dbReference type="Pfam" id="PF00176">
    <property type="entry name" value="SNF2-rel_dom"/>
    <property type="match status" value="1"/>
</dbReference>
<evidence type="ECO:0000259" key="2">
    <source>
        <dbReference type="PROSITE" id="PS51192"/>
    </source>
</evidence>
<dbReference type="InterPro" id="IPR001650">
    <property type="entry name" value="Helicase_C-like"/>
</dbReference>
<dbReference type="CDD" id="cd18793">
    <property type="entry name" value="SF2_C_SNF"/>
    <property type="match status" value="1"/>
</dbReference>
<dbReference type="InterPro" id="IPR000330">
    <property type="entry name" value="SNF2_N"/>
</dbReference>
<sequence length="555" mass="60329">MSTLYAVKSGGFALKDDAGGIQKVSEESLAATACHAELSKGAKAALWGQIPPWFGLDLFDYQLSAAIRLDELSLLADPPGLGKTRTSLAAAARKDAKRLVIVCPPVVAASWAREASVSNVANPLRPKKSERIGGVGINPPGPHVKMIQSSKPLPDLPDIGIVVVPDSMLGARKDIVKMLVDWAPDFMIIDEVHRLKTWKAARSKAVKKLSRGVPKVLALSGTPLLGKVYEITNVLDITGDLTGAFGGYGAFCRKYLWQTPWGEQKARKKMIPHLKQVLDEDVWVRREREDVLKDLPEHLSSVMVLDDLSLKDYEKAYEKVTGEIDQWIKDFGPRITPAMIDGFCADPLPMISLLREAAGLAKIPKVSDMAKEWVSDHPASEDGTYSDPLLIWTHHREVTKQTCKALKEVLGEKEVGIIIGGTSPATISRTVDAFQAGHLAALVASIHAGGVGITLTRGNFHIFAEADWTPAIIEQAQRRQNRISQTRTTRSLTLIAAGTLDEHLEDSLDKKATELVPLLGKDADQAVLEGDLVDARSILRGLVTERVRAASESGD</sequence>
<dbReference type="PANTHER" id="PTHR45766">
    <property type="entry name" value="DNA ANNEALING HELICASE AND ENDONUCLEASE ZRANB3 FAMILY MEMBER"/>
    <property type="match status" value="1"/>
</dbReference>
<dbReference type="Pfam" id="PF00271">
    <property type="entry name" value="Helicase_C"/>
    <property type="match status" value="1"/>
</dbReference>
<dbReference type="Gene3D" id="3.40.50.300">
    <property type="entry name" value="P-loop containing nucleotide triphosphate hydrolases"/>
    <property type="match status" value="1"/>
</dbReference>
<dbReference type="GO" id="GO:0004386">
    <property type="term" value="F:helicase activity"/>
    <property type="evidence" value="ECO:0007669"/>
    <property type="project" value="UniProtKB-KW"/>
</dbReference>
<accession>A0AB34X0Y0</accession>
<comment type="caution">
    <text evidence="3">The sequence shown here is derived from an EMBL/GenBank/DDBJ whole genome shotgun (WGS) entry which is preliminary data.</text>
</comment>
<dbReference type="PANTHER" id="PTHR45766:SF6">
    <property type="entry name" value="SWI_SNF-RELATED MATRIX-ASSOCIATED ACTIN-DEPENDENT REGULATOR OF CHROMATIN SUBFAMILY A-LIKE PROTEIN 1"/>
    <property type="match status" value="1"/>
</dbReference>
<dbReference type="InterPro" id="IPR038718">
    <property type="entry name" value="SNF2-like_sf"/>
</dbReference>
<dbReference type="InterPro" id="IPR049730">
    <property type="entry name" value="SNF2/RAD54-like_C"/>
</dbReference>
<keyword evidence="3" id="KW-0547">Nucleotide-binding</keyword>
<keyword evidence="1" id="KW-0378">Hydrolase</keyword>
<keyword evidence="3" id="KW-0347">Helicase</keyword>
<evidence type="ECO:0000256" key="1">
    <source>
        <dbReference type="ARBA" id="ARBA00022801"/>
    </source>
</evidence>
<gene>
    <name evidence="3" type="ORF">HMPREF1862_00609</name>
</gene>
<keyword evidence="3" id="KW-0067">ATP-binding</keyword>
<protein>
    <submittedName>
        <fullName evidence="3">Helicase protein</fullName>
    </submittedName>
</protein>
<dbReference type="InterPro" id="IPR027417">
    <property type="entry name" value="P-loop_NTPase"/>
</dbReference>
<dbReference type="GO" id="GO:0031297">
    <property type="term" value="P:replication fork processing"/>
    <property type="evidence" value="ECO:0007669"/>
    <property type="project" value="TreeGrafter"/>
</dbReference>
<dbReference type="SUPFAM" id="SSF52540">
    <property type="entry name" value="P-loop containing nucleoside triphosphate hydrolases"/>
    <property type="match status" value="2"/>
</dbReference>
<dbReference type="Proteomes" id="UP000070572">
    <property type="component" value="Unassembled WGS sequence"/>
</dbReference>
<dbReference type="EMBL" id="LSDN01000012">
    <property type="protein sequence ID" value="KXB81248.1"/>
    <property type="molecule type" value="Genomic_DNA"/>
</dbReference>
<dbReference type="GO" id="GO:0005524">
    <property type="term" value="F:ATP binding"/>
    <property type="evidence" value="ECO:0007669"/>
    <property type="project" value="InterPro"/>
</dbReference>
<dbReference type="Gene3D" id="3.40.50.10810">
    <property type="entry name" value="Tandem AAA-ATPase domain"/>
    <property type="match status" value="1"/>
</dbReference>
<dbReference type="InterPro" id="IPR014001">
    <property type="entry name" value="Helicase_ATP-bd"/>
</dbReference>
<reference evidence="3 4" key="1">
    <citation type="submission" date="2016-01" db="EMBL/GenBank/DDBJ databases">
        <authorList>
            <person name="Mitreva M."/>
            <person name="Pepin K.H."/>
            <person name="Mihindukulasuriya K.A."/>
            <person name="Fulton R."/>
            <person name="Fronick C."/>
            <person name="O'Laughlin M."/>
            <person name="Miner T."/>
            <person name="Herter B."/>
            <person name="Rosa B.A."/>
            <person name="Cordes M."/>
            <person name="Tomlinson C."/>
            <person name="Wollam A."/>
            <person name="Palsikar V.B."/>
            <person name="Mardis E.R."/>
            <person name="Wilson R.K."/>
        </authorList>
    </citation>
    <scope>NUCLEOTIDE SEQUENCE [LARGE SCALE GENOMIC DNA]</scope>
    <source>
        <strain evidence="3 4">DNF00696</strain>
    </source>
</reference>
<dbReference type="RefSeq" id="WP_060920247.1">
    <property type="nucleotide sequence ID" value="NZ_KQ960682.1"/>
</dbReference>
<dbReference type="SMART" id="SM00487">
    <property type="entry name" value="DEXDc"/>
    <property type="match status" value="1"/>
</dbReference>
<dbReference type="AlphaFoldDB" id="A0AB34X0Y0"/>
<proteinExistence type="predicted"/>
<name>A0AB34X0Y0_9ACTO</name>